<feature type="transmembrane region" description="Helical" evidence="7">
    <location>
        <begin position="134"/>
        <end position="156"/>
    </location>
</feature>
<feature type="compositionally biased region" description="Polar residues" evidence="6">
    <location>
        <begin position="415"/>
        <end position="424"/>
    </location>
</feature>
<feature type="transmembrane region" description="Helical" evidence="7">
    <location>
        <begin position="99"/>
        <end position="122"/>
    </location>
</feature>
<dbReference type="OrthoDB" id="61113at2759"/>
<protein>
    <recommendedName>
        <fullName evidence="8">Rhodopsin domain-containing protein</fullName>
    </recommendedName>
</protein>
<feature type="transmembrane region" description="Helical" evidence="7">
    <location>
        <begin position="188"/>
        <end position="209"/>
    </location>
</feature>
<feature type="transmembrane region" description="Helical" evidence="7">
    <location>
        <begin position="263"/>
        <end position="285"/>
    </location>
</feature>
<organism evidence="9 10">
    <name type="scientific">Melanomma pulvis-pyrius CBS 109.77</name>
    <dbReference type="NCBI Taxonomy" id="1314802"/>
    <lineage>
        <taxon>Eukaryota</taxon>
        <taxon>Fungi</taxon>
        <taxon>Dikarya</taxon>
        <taxon>Ascomycota</taxon>
        <taxon>Pezizomycotina</taxon>
        <taxon>Dothideomycetes</taxon>
        <taxon>Pleosporomycetidae</taxon>
        <taxon>Pleosporales</taxon>
        <taxon>Melanommataceae</taxon>
        <taxon>Melanomma</taxon>
    </lineage>
</organism>
<name>A0A6A6XXD6_9PLEO</name>
<keyword evidence="2 7" id="KW-0812">Transmembrane</keyword>
<dbReference type="EMBL" id="MU001739">
    <property type="protein sequence ID" value="KAF2801100.1"/>
    <property type="molecule type" value="Genomic_DNA"/>
</dbReference>
<dbReference type="PANTHER" id="PTHR33048:SF47">
    <property type="entry name" value="INTEGRAL MEMBRANE PROTEIN-RELATED"/>
    <property type="match status" value="1"/>
</dbReference>
<dbReference type="Proteomes" id="UP000799757">
    <property type="component" value="Unassembled WGS sequence"/>
</dbReference>
<dbReference type="InterPro" id="IPR049326">
    <property type="entry name" value="Rhodopsin_dom_fungi"/>
</dbReference>
<dbReference type="InterPro" id="IPR052337">
    <property type="entry name" value="SAT4-like"/>
</dbReference>
<dbReference type="Pfam" id="PF20684">
    <property type="entry name" value="Fung_rhodopsin"/>
    <property type="match status" value="1"/>
</dbReference>
<reference evidence="9" key="1">
    <citation type="journal article" date="2020" name="Stud. Mycol.">
        <title>101 Dothideomycetes genomes: a test case for predicting lifestyles and emergence of pathogens.</title>
        <authorList>
            <person name="Haridas S."/>
            <person name="Albert R."/>
            <person name="Binder M."/>
            <person name="Bloem J."/>
            <person name="Labutti K."/>
            <person name="Salamov A."/>
            <person name="Andreopoulos B."/>
            <person name="Baker S."/>
            <person name="Barry K."/>
            <person name="Bills G."/>
            <person name="Bluhm B."/>
            <person name="Cannon C."/>
            <person name="Castanera R."/>
            <person name="Culley D."/>
            <person name="Daum C."/>
            <person name="Ezra D."/>
            <person name="Gonzalez J."/>
            <person name="Henrissat B."/>
            <person name="Kuo A."/>
            <person name="Liang C."/>
            <person name="Lipzen A."/>
            <person name="Lutzoni F."/>
            <person name="Magnuson J."/>
            <person name="Mondo S."/>
            <person name="Nolan M."/>
            <person name="Ohm R."/>
            <person name="Pangilinan J."/>
            <person name="Park H.-J."/>
            <person name="Ramirez L."/>
            <person name="Alfaro M."/>
            <person name="Sun H."/>
            <person name="Tritt A."/>
            <person name="Yoshinaga Y."/>
            <person name="Zwiers L.-H."/>
            <person name="Turgeon B."/>
            <person name="Goodwin S."/>
            <person name="Spatafora J."/>
            <person name="Crous P."/>
            <person name="Grigoriev I."/>
        </authorList>
    </citation>
    <scope>NUCLEOTIDE SEQUENCE</scope>
    <source>
        <strain evidence="9">CBS 109.77</strain>
    </source>
</reference>
<proteinExistence type="inferred from homology"/>
<comment type="similarity">
    <text evidence="5">Belongs to the SAT4 family.</text>
</comment>
<evidence type="ECO:0000313" key="9">
    <source>
        <dbReference type="EMBL" id="KAF2801100.1"/>
    </source>
</evidence>
<feature type="transmembrane region" description="Helical" evidence="7">
    <location>
        <begin position="221"/>
        <end position="243"/>
    </location>
</feature>
<evidence type="ECO:0000256" key="5">
    <source>
        <dbReference type="ARBA" id="ARBA00038359"/>
    </source>
</evidence>
<evidence type="ECO:0000256" key="1">
    <source>
        <dbReference type="ARBA" id="ARBA00004141"/>
    </source>
</evidence>
<evidence type="ECO:0000256" key="7">
    <source>
        <dbReference type="SAM" id="Phobius"/>
    </source>
</evidence>
<evidence type="ECO:0000259" key="8">
    <source>
        <dbReference type="Pfam" id="PF20684"/>
    </source>
</evidence>
<evidence type="ECO:0000313" key="10">
    <source>
        <dbReference type="Proteomes" id="UP000799757"/>
    </source>
</evidence>
<sequence length="491" mass="53946">MNSSIQQPFDDGYIPVVNRPETILGVTITFLAFACIAISLRLYVRLKDRLWGYDDLFVFLAGLATTIGSSLTCLMPTAGMGRHFWTLNDQEVMEYFKHVWSTNTTYTASTTFIKLSILFQYLRLFDMQNRSARILTWAMIALTSCWGITFFFLALFSCTPIQKNWKFELEGKCVAWGSKNPDIFFASWAAHSASNMMLDILVLLLPIPFLRGLRMGGRTRLGLIGLFTMGGIVATLSVARMIALSLKRAGTVPIFDPTFATPAIYIFSVLEVNIAILCASIPIFWPLVTSLAANKILVVNEIEIRTDRRSSQNIGLAEQGSGNGFVGIPDMDDEGNGRQSRLSTIIHGDLKNPVRSNSRRGMPRSNSRARYGHKAKSSSAASSINKSTGIGMGIELGHRVSQESQRNLAHHDSNGAMSSFSSYSPEAARRSEDAPRNGSIVHYQDRYVQDWVCPDFDKGSGAGGGAGNGAGTFSTTVQSAVPFDHIRAAEK</sequence>
<keyword evidence="10" id="KW-1185">Reference proteome</keyword>
<evidence type="ECO:0000256" key="4">
    <source>
        <dbReference type="ARBA" id="ARBA00023136"/>
    </source>
</evidence>
<evidence type="ECO:0000256" key="3">
    <source>
        <dbReference type="ARBA" id="ARBA00022989"/>
    </source>
</evidence>
<gene>
    <name evidence="9" type="ORF">K505DRAFT_43785</name>
</gene>
<dbReference type="PANTHER" id="PTHR33048">
    <property type="entry name" value="PTH11-LIKE INTEGRAL MEMBRANE PROTEIN (AFU_ORTHOLOGUE AFUA_5G11245)"/>
    <property type="match status" value="1"/>
</dbReference>
<feature type="domain" description="Rhodopsin" evidence="8">
    <location>
        <begin position="40"/>
        <end position="288"/>
    </location>
</feature>
<evidence type="ECO:0000256" key="6">
    <source>
        <dbReference type="SAM" id="MobiDB-lite"/>
    </source>
</evidence>
<evidence type="ECO:0000256" key="2">
    <source>
        <dbReference type="ARBA" id="ARBA00022692"/>
    </source>
</evidence>
<comment type="subcellular location">
    <subcellularLocation>
        <location evidence="1">Membrane</location>
        <topology evidence="1">Multi-pass membrane protein</topology>
    </subcellularLocation>
</comment>
<feature type="transmembrane region" description="Helical" evidence="7">
    <location>
        <begin position="23"/>
        <end position="44"/>
    </location>
</feature>
<feature type="compositionally biased region" description="Low complexity" evidence="6">
    <location>
        <begin position="377"/>
        <end position="386"/>
    </location>
</feature>
<feature type="region of interest" description="Disordered" evidence="6">
    <location>
        <begin position="401"/>
        <end position="438"/>
    </location>
</feature>
<dbReference type="AlphaFoldDB" id="A0A6A6XXD6"/>
<accession>A0A6A6XXD6</accession>
<keyword evidence="3 7" id="KW-1133">Transmembrane helix</keyword>
<dbReference type="GO" id="GO:0016020">
    <property type="term" value="C:membrane"/>
    <property type="evidence" value="ECO:0007669"/>
    <property type="project" value="UniProtKB-SubCell"/>
</dbReference>
<feature type="region of interest" description="Disordered" evidence="6">
    <location>
        <begin position="351"/>
        <end position="386"/>
    </location>
</feature>
<keyword evidence="4 7" id="KW-0472">Membrane</keyword>
<feature type="transmembrane region" description="Helical" evidence="7">
    <location>
        <begin position="56"/>
        <end position="79"/>
    </location>
</feature>